<dbReference type="PANTHER" id="PTHR45748">
    <property type="entry name" value="1-PHOSPHATIDYLINOSITOL 3-PHOSPHATE 5-KINASE-RELATED"/>
    <property type="match status" value="1"/>
</dbReference>
<dbReference type="FunFam" id="3.30.800.10:FF:000007">
    <property type="entry name" value="Putative 1-phosphatidylinositol-4-phosphate 5-kinase/ zinc ion binding family"/>
    <property type="match status" value="1"/>
</dbReference>
<dbReference type="InterPro" id="IPR044769">
    <property type="entry name" value="PIKfyve_PIPKc"/>
</dbReference>
<evidence type="ECO:0000256" key="2">
    <source>
        <dbReference type="ARBA" id="ARBA00022840"/>
    </source>
</evidence>
<dbReference type="PANTHER" id="PTHR45748:SF5">
    <property type="entry name" value="1-PHOSPHATIDYLINOSITOL-3-PHOSPHATE 5-KINASE"/>
    <property type="match status" value="1"/>
</dbReference>
<dbReference type="InterPro" id="IPR027484">
    <property type="entry name" value="PInositol-4-P-5-kinase_N"/>
</dbReference>
<keyword evidence="2 3" id="KW-0067">ATP-binding</keyword>
<organism evidence="6">
    <name type="scientific">Arundo donax</name>
    <name type="common">Giant reed</name>
    <name type="synonym">Donax arundinaceus</name>
    <dbReference type="NCBI Taxonomy" id="35708"/>
    <lineage>
        <taxon>Eukaryota</taxon>
        <taxon>Viridiplantae</taxon>
        <taxon>Streptophyta</taxon>
        <taxon>Embryophyta</taxon>
        <taxon>Tracheophyta</taxon>
        <taxon>Spermatophyta</taxon>
        <taxon>Magnoliopsida</taxon>
        <taxon>Liliopsida</taxon>
        <taxon>Poales</taxon>
        <taxon>Poaceae</taxon>
        <taxon>PACMAD clade</taxon>
        <taxon>Arundinoideae</taxon>
        <taxon>Arundineae</taxon>
        <taxon>Arundo</taxon>
    </lineage>
</organism>
<name>A0A0A9DHI2_ARUDO</name>
<dbReference type="AlphaFoldDB" id="A0A0A9DHI2"/>
<keyword evidence="3" id="KW-0808">Transferase</keyword>
<evidence type="ECO:0000313" key="6">
    <source>
        <dbReference type="EMBL" id="JAD83247.1"/>
    </source>
</evidence>
<dbReference type="Gene3D" id="3.30.800.10">
    <property type="entry name" value="Phosphatidylinositol Phosphate Kinase II Beta"/>
    <property type="match status" value="1"/>
</dbReference>
<dbReference type="GO" id="GO:0010008">
    <property type="term" value="C:endosome membrane"/>
    <property type="evidence" value="ECO:0007669"/>
    <property type="project" value="TreeGrafter"/>
</dbReference>
<dbReference type="InterPro" id="IPR002498">
    <property type="entry name" value="PInositol-4-P-4/5-kinase_core"/>
</dbReference>
<protein>
    <recommendedName>
        <fullName evidence="5">PIPK domain-containing protein</fullName>
    </recommendedName>
</protein>
<dbReference type="GO" id="GO:0000285">
    <property type="term" value="F:1-phosphatidylinositol-3-phosphate 5-kinase activity"/>
    <property type="evidence" value="ECO:0007669"/>
    <property type="project" value="InterPro"/>
</dbReference>
<dbReference type="SMART" id="SM00330">
    <property type="entry name" value="PIPKc"/>
    <property type="match status" value="1"/>
</dbReference>
<dbReference type="Gene3D" id="3.30.810.10">
    <property type="entry name" value="2-Layer Sandwich"/>
    <property type="match status" value="1"/>
</dbReference>
<keyword evidence="3" id="KW-0418">Kinase</keyword>
<sequence>MNEPGEGANIQYELKPPRNAERLTSPVPGPLRKLFADMLCHQNIYLPVTSLQETNDNKKEGKVESSQEGVSNGFHVEPKVEETAVSSENGECTNDVQKQETIREIMPTGSSTCDKNEESPVAVQNGEHCSTSIIIKDKYVDEDQADDALDSHSILILMSSQCITKQVICEQSHLSRIKYYGNFDVSLGRYLQDILQNQKLSCSSCGEPPEAHMYSYTHRNGNLTVLAKRLVSQHHLPGESEGKIWMWTRCMRCDHEHGISKSTPRVLISAEARNLSFGKFLELSFSSHSAARRLSICGHLVNRDCLRFFGLGSKVAMFRYSSVEIYTTCKPQPTLQFFNPIRQDWFEGQRRHVHARGMTLFSEAASLLQHLKNEHPDAITLAVKCGLSLPVKDFPELEELLMKEKSNFEGSLGKAIDQNGKQSSSVHELLNLNWSYQDLLLELYIWDRRLHQLFICKSIRLENVANCKSPAGTVDEISDDNFDIDKKIDEFTNDETTTALGATNTTELATGELYLDHQSDKNAAPLLDESQEAGRSEPSCNGGIKDEESSIAPGQIEADITTQTPKACFEVSNDTEFQGNAIVANPVPVEQEPFSTPRQFRYPYWDDRERWIWNSISESQLAYRNDIQAGYLEKFEIVNHYSPSYLSPLFERHEEVDSLQFTVGPGSNVLCVLEDEISSIIARALAISDERRHFMDSIVENGMENTRKEHAKIMEKSYSFLSESSFNSSSPWSSIGSLDSEASLSSLSSFSSDDLSGYDGSSLLSSIHPEMTVNGKVTLKGKYSVTSIYANQFYALRKKCCPSELAYITSLSRCKKWDAQGGKSKAFFAKTMDDRFIIKQIKKTEFESFIKFAPEYFKHVYHSLDTGSQTCLAKILGIYQVKQIRHGKEVKIDLMVMENLLFGHNISRIYDLKGAIFSRRITDSNDRDTVYLDQNYVEDMRVSPIYIGGRTKHLLQRAIWNDTSFLTSANVMDYSLLVGVDKQKHELVFGIIDYLRQYTWDKQLETWVKTSLVVPKNVSPTVISPREYKKRFRKFMAKYFLTVPDNWSPDNPSKPSKSIGHSNHKLVEAHSDESLLQHPIKPEACA</sequence>
<reference evidence="6" key="1">
    <citation type="submission" date="2014-09" db="EMBL/GenBank/DDBJ databases">
        <authorList>
            <person name="Magalhaes I.L.F."/>
            <person name="Oliveira U."/>
            <person name="Santos F.R."/>
            <person name="Vidigal T.H.D.A."/>
            <person name="Brescovit A.D."/>
            <person name="Santos A.J."/>
        </authorList>
    </citation>
    <scope>NUCLEOTIDE SEQUENCE</scope>
    <source>
        <tissue evidence="6">Shoot tissue taken approximately 20 cm above the soil surface</tissue>
    </source>
</reference>
<dbReference type="CDD" id="cd17300">
    <property type="entry name" value="PIPKc_PIKfyve"/>
    <property type="match status" value="1"/>
</dbReference>
<evidence type="ECO:0000256" key="3">
    <source>
        <dbReference type="PROSITE-ProRule" id="PRU00781"/>
    </source>
</evidence>
<dbReference type="GO" id="GO:0005524">
    <property type="term" value="F:ATP binding"/>
    <property type="evidence" value="ECO:0007669"/>
    <property type="project" value="UniProtKB-UniRule"/>
</dbReference>
<proteinExistence type="predicted"/>
<dbReference type="EMBL" id="GBRH01214648">
    <property type="protein sequence ID" value="JAD83247.1"/>
    <property type="molecule type" value="Transcribed_RNA"/>
</dbReference>
<reference evidence="6" key="2">
    <citation type="journal article" date="2015" name="Data Brief">
        <title>Shoot transcriptome of the giant reed, Arundo donax.</title>
        <authorList>
            <person name="Barrero R.A."/>
            <person name="Guerrero F.D."/>
            <person name="Moolhuijzen P."/>
            <person name="Goolsby J.A."/>
            <person name="Tidwell J."/>
            <person name="Bellgard S.E."/>
            <person name="Bellgard M.I."/>
        </authorList>
    </citation>
    <scope>NUCLEOTIDE SEQUENCE</scope>
    <source>
        <tissue evidence="6">Shoot tissue taken approximately 20 cm above the soil surface</tissue>
    </source>
</reference>
<dbReference type="FunFam" id="3.30.810.10:FF:000001">
    <property type="entry name" value="1-phosphatidylinositol 3-phosphate 5-kinase FAB1"/>
    <property type="match status" value="1"/>
</dbReference>
<feature type="region of interest" description="Disordered" evidence="4">
    <location>
        <begin position="527"/>
        <end position="551"/>
    </location>
</feature>
<evidence type="ECO:0000259" key="5">
    <source>
        <dbReference type="PROSITE" id="PS51455"/>
    </source>
</evidence>
<dbReference type="Pfam" id="PF01504">
    <property type="entry name" value="PIP5K"/>
    <property type="match status" value="1"/>
</dbReference>
<evidence type="ECO:0000256" key="4">
    <source>
        <dbReference type="SAM" id="MobiDB-lite"/>
    </source>
</evidence>
<accession>A0A0A9DHI2</accession>
<dbReference type="SUPFAM" id="SSF56104">
    <property type="entry name" value="SAICAR synthase-like"/>
    <property type="match status" value="1"/>
</dbReference>
<dbReference type="PROSITE" id="PS51455">
    <property type="entry name" value="PIPK"/>
    <property type="match status" value="1"/>
</dbReference>
<evidence type="ECO:0000256" key="1">
    <source>
        <dbReference type="ARBA" id="ARBA00022741"/>
    </source>
</evidence>
<dbReference type="InterPro" id="IPR027483">
    <property type="entry name" value="PInositol-4-P-4/5-kinase_C_sf"/>
</dbReference>
<feature type="domain" description="PIPK" evidence="5">
    <location>
        <begin position="714"/>
        <end position="1040"/>
    </location>
</feature>
<dbReference type="GO" id="GO:0046854">
    <property type="term" value="P:phosphatidylinositol phosphate biosynthetic process"/>
    <property type="evidence" value="ECO:0007669"/>
    <property type="project" value="TreeGrafter"/>
</dbReference>
<keyword evidence="1 3" id="KW-0547">Nucleotide-binding</keyword>
<feature type="region of interest" description="Disordered" evidence="4">
    <location>
        <begin position="1"/>
        <end position="25"/>
    </location>
</feature>